<dbReference type="InterPro" id="IPR014757">
    <property type="entry name" value="Tscrpt_reg_IclR_C"/>
</dbReference>
<keyword evidence="4" id="KW-0238">DNA-binding</keyword>
<dbReference type="SUPFAM" id="SSF55781">
    <property type="entry name" value="GAF domain-like"/>
    <property type="match status" value="1"/>
</dbReference>
<keyword evidence="1" id="KW-0805">Transcription regulation</keyword>
<keyword evidence="5" id="KW-1185">Reference proteome</keyword>
<dbReference type="PANTHER" id="PTHR30136">
    <property type="entry name" value="HELIX-TURN-HELIX TRANSCRIPTIONAL REGULATOR, ICLR FAMILY"/>
    <property type="match status" value="1"/>
</dbReference>
<reference evidence="4 5" key="1">
    <citation type="submission" date="2023-07" db="EMBL/GenBank/DDBJ databases">
        <title>Sorghum-associated microbial communities from plants grown in Nebraska, USA.</title>
        <authorList>
            <person name="Schachtman D."/>
        </authorList>
    </citation>
    <scope>NUCLEOTIDE SEQUENCE [LARGE SCALE GENOMIC DNA]</scope>
    <source>
        <strain evidence="4 5">DS1039</strain>
    </source>
</reference>
<dbReference type="PROSITE" id="PS51078">
    <property type="entry name" value="ICLR_ED"/>
    <property type="match status" value="1"/>
</dbReference>
<comment type="caution">
    <text evidence="4">The sequence shown here is derived from an EMBL/GenBank/DDBJ whole genome shotgun (WGS) entry which is preliminary data.</text>
</comment>
<dbReference type="GO" id="GO:0003677">
    <property type="term" value="F:DNA binding"/>
    <property type="evidence" value="ECO:0007669"/>
    <property type="project" value="UniProtKB-KW"/>
</dbReference>
<accession>A0ABU1KXH2</accession>
<dbReference type="Gene3D" id="3.30.450.40">
    <property type="match status" value="1"/>
</dbReference>
<dbReference type="Proteomes" id="UP001185254">
    <property type="component" value="Unassembled WGS sequence"/>
</dbReference>
<keyword evidence="2" id="KW-0804">Transcription</keyword>
<dbReference type="InterPro" id="IPR029016">
    <property type="entry name" value="GAF-like_dom_sf"/>
</dbReference>
<dbReference type="EMBL" id="JAVDQN010000002">
    <property type="protein sequence ID" value="MDR6375647.1"/>
    <property type="molecule type" value="Genomic_DNA"/>
</dbReference>
<evidence type="ECO:0000313" key="4">
    <source>
        <dbReference type="EMBL" id="MDR6375647.1"/>
    </source>
</evidence>
<gene>
    <name evidence="4" type="ORF">J2776_002347</name>
</gene>
<dbReference type="PANTHER" id="PTHR30136:SF24">
    <property type="entry name" value="HTH-TYPE TRANSCRIPTIONAL REPRESSOR ALLR"/>
    <property type="match status" value="1"/>
</dbReference>
<sequence>MYRLLKTLAQKEWIVQDDKTYRLTLRLAELFRGAGASAEAVLAEQATPLLQRLVNETGETAHFAALDGDRVVYLAKVDSPHPIRMFSQVGWRGGQVRGALSVAGPTARIGNPAALAKILKAAVKAFAQ</sequence>
<dbReference type="Pfam" id="PF01614">
    <property type="entry name" value="IclR_C"/>
    <property type="match status" value="1"/>
</dbReference>
<organism evidence="4 5">
    <name type="scientific">Paraburkholderia caledonica</name>
    <dbReference type="NCBI Taxonomy" id="134536"/>
    <lineage>
        <taxon>Bacteria</taxon>
        <taxon>Pseudomonadati</taxon>
        <taxon>Pseudomonadota</taxon>
        <taxon>Betaproteobacteria</taxon>
        <taxon>Burkholderiales</taxon>
        <taxon>Burkholderiaceae</taxon>
        <taxon>Paraburkholderia</taxon>
    </lineage>
</organism>
<dbReference type="InterPro" id="IPR050707">
    <property type="entry name" value="HTH_MetabolicPath_Reg"/>
</dbReference>
<protein>
    <submittedName>
        <fullName evidence="4">DNA-binding IclR family transcriptional regulator</fullName>
    </submittedName>
</protein>
<proteinExistence type="predicted"/>
<dbReference type="InterPro" id="IPR036388">
    <property type="entry name" value="WH-like_DNA-bd_sf"/>
</dbReference>
<name>A0ABU1KXH2_9BURK</name>
<dbReference type="Gene3D" id="1.10.10.10">
    <property type="entry name" value="Winged helix-like DNA-binding domain superfamily/Winged helix DNA-binding domain"/>
    <property type="match status" value="1"/>
</dbReference>
<evidence type="ECO:0000256" key="2">
    <source>
        <dbReference type="ARBA" id="ARBA00023163"/>
    </source>
</evidence>
<feature type="domain" description="IclR-ED" evidence="3">
    <location>
        <begin position="29"/>
        <end position="128"/>
    </location>
</feature>
<evidence type="ECO:0000256" key="1">
    <source>
        <dbReference type="ARBA" id="ARBA00023015"/>
    </source>
</evidence>
<evidence type="ECO:0000259" key="3">
    <source>
        <dbReference type="PROSITE" id="PS51078"/>
    </source>
</evidence>
<evidence type="ECO:0000313" key="5">
    <source>
        <dbReference type="Proteomes" id="UP001185254"/>
    </source>
</evidence>